<evidence type="ECO:0000256" key="5">
    <source>
        <dbReference type="ARBA" id="ARBA00008391"/>
    </source>
</evidence>
<dbReference type="GO" id="GO:0006166">
    <property type="term" value="P:purine ribonucleoside salvage"/>
    <property type="evidence" value="ECO:0007669"/>
    <property type="project" value="UniProtKB-UniRule"/>
</dbReference>
<keyword evidence="10 12" id="KW-0808">Transferase</keyword>
<dbReference type="GO" id="GO:0005737">
    <property type="term" value="C:cytoplasm"/>
    <property type="evidence" value="ECO:0007669"/>
    <property type="project" value="UniProtKB-SubCell"/>
</dbReference>
<keyword evidence="15" id="KW-1185">Reference proteome</keyword>
<dbReference type="HAMAP" id="MF_00004">
    <property type="entry name" value="Aden_phosphoribosyltr"/>
    <property type="match status" value="1"/>
</dbReference>
<dbReference type="GO" id="GO:0016208">
    <property type="term" value="F:AMP binding"/>
    <property type="evidence" value="ECO:0007669"/>
    <property type="project" value="TreeGrafter"/>
</dbReference>
<name>B4VXW2_9CYAN</name>
<comment type="pathway">
    <text evidence="4 12">Purine metabolism; AMP biosynthesis via salvage pathway; AMP from adenine: step 1/1.</text>
</comment>
<dbReference type="EMBL" id="DS989859">
    <property type="protein sequence ID" value="EDX73174.1"/>
    <property type="molecule type" value="Genomic_DNA"/>
</dbReference>
<evidence type="ECO:0000313" key="15">
    <source>
        <dbReference type="Proteomes" id="UP000003835"/>
    </source>
</evidence>
<dbReference type="FunFam" id="3.40.50.2020:FF:000004">
    <property type="entry name" value="Adenine phosphoribosyltransferase"/>
    <property type="match status" value="1"/>
</dbReference>
<dbReference type="PANTHER" id="PTHR32315">
    <property type="entry name" value="ADENINE PHOSPHORIBOSYLTRANSFERASE"/>
    <property type="match status" value="1"/>
</dbReference>
<proteinExistence type="inferred from homology"/>
<evidence type="ECO:0000256" key="1">
    <source>
        <dbReference type="ARBA" id="ARBA00000868"/>
    </source>
</evidence>
<sequence>MYDLAGSQWQLTDPPFPMRSWHNNSQSVSFLDSIVKPFAQEAYLPMDLKSLIRDIPDFPKPGIVFRDITPLLRHPEGLRYTVDLLAQTCKQAGLTPDYVVGIESRGFIFGPPLAYQLGAGFIPVRKPGKLPSAVHTIEYELEYGMDCLEVHQDAFDSGCRILIADDLIATGGTAAATAKLVQKIGCELVGFSFIIELRDLQGRQKLPDAPIVTLVEY</sequence>
<dbReference type="STRING" id="118168.MC7420_4421"/>
<dbReference type="InterPro" id="IPR029057">
    <property type="entry name" value="PRTase-like"/>
</dbReference>
<dbReference type="AlphaFoldDB" id="B4VXW2"/>
<dbReference type="PANTHER" id="PTHR32315:SF3">
    <property type="entry name" value="ADENINE PHOSPHORIBOSYLTRANSFERASE"/>
    <property type="match status" value="1"/>
</dbReference>
<feature type="domain" description="Phosphoribosyltransferase" evidence="13">
    <location>
        <begin position="71"/>
        <end position="199"/>
    </location>
</feature>
<dbReference type="InterPro" id="IPR005764">
    <property type="entry name" value="Ade_phspho_trans"/>
</dbReference>
<dbReference type="UniPathway" id="UPA00588">
    <property type="reaction ID" value="UER00646"/>
</dbReference>
<evidence type="ECO:0000259" key="13">
    <source>
        <dbReference type="Pfam" id="PF00156"/>
    </source>
</evidence>
<dbReference type="GO" id="GO:0002055">
    <property type="term" value="F:adenine binding"/>
    <property type="evidence" value="ECO:0007669"/>
    <property type="project" value="TreeGrafter"/>
</dbReference>
<evidence type="ECO:0000256" key="11">
    <source>
        <dbReference type="ARBA" id="ARBA00022726"/>
    </source>
</evidence>
<dbReference type="eggNOG" id="COG0503">
    <property type="taxonomic scope" value="Bacteria"/>
</dbReference>
<comment type="subcellular location">
    <subcellularLocation>
        <location evidence="3 12">Cytoplasm</location>
    </subcellularLocation>
</comment>
<evidence type="ECO:0000256" key="6">
    <source>
        <dbReference type="ARBA" id="ARBA00011738"/>
    </source>
</evidence>
<gene>
    <name evidence="12" type="primary">apt</name>
    <name evidence="14" type="ORF">MC7420_4421</name>
</gene>
<dbReference type="NCBIfam" id="NF002634">
    <property type="entry name" value="PRK02304.1-3"/>
    <property type="match status" value="1"/>
</dbReference>
<dbReference type="InterPro" id="IPR050054">
    <property type="entry name" value="UPRTase/APRTase"/>
</dbReference>
<accession>B4VXW2</accession>
<comment type="subunit">
    <text evidence="6 12">Homodimer.</text>
</comment>
<protein>
    <recommendedName>
        <fullName evidence="7 12">Adenine phosphoribosyltransferase</fullName>
        <shortName evidence="12">APRT</shortName>
        <ecNumber evidence="7 12">2.4.2.7</ecNumber>
    </recommendedName>
</protein>
<comment type="function">
    <text evidence="2 12">Catalyzes a salvage reaction resulting in the formation of AMP, that is energically less costly than de novo synthesis.</text>
</comment>
<dbReference type="HOGENOM" id="CLU_063339_3_3_3"/>
<dbReference type="Pfam" id="PF00156">
    <property type="entry name" value="Pribosyltran"/>
    <property type="match status" value="1"/>
</dbReference>
<evidence type="ECO:0000256" key="10">
    <source>
        <dbReference type="ARBA" id="ARBA00022679"/>
    </source>
</evidence>
<dbReference type="EC" id="2.4.2.7" evidence="7 12"/>
<dbReference type="InterPro" id="IPR000836">
    <property type="entry name" value="PRTase_dom"/>
</dbReference>
<organism evidence="14 15">
    <name type="scientific">Coleofasciculus chthonoplastes PCC 7420</name>
    <dbReference type="NCBI Taxonomy" id="118168"/>
    <lineage>
        <taxon>Bacteria</taxon>
        <taxon>Bacillati</taxon>
        <taxon>Cyanobacteriota</taxon>
        <taxon>Cyanophyceae</taxon>
        <taxon>Coleofasciculales</taxon>
        <taxon>Coleofasciculaceae</taxon>
        <taxon>Coleofasciculus</taxon>
    </lineage>
</organism>
<evidence type="ECO:0000313" key="14">
    <source>
        <dbReference type="EMBL" id="EDX73174.1"/>
    </source>
</evidence>
<evidence type="ECO:0000256" key="7">
    <source>
        <dbReference type="ARBA" id="ARBA00011893"/>
    </source>
</evidence>
<comment type="similarity">
    <text evidence="5 12">Belongs to the purine/pyrimidine phosphoribosyltransferase family.</text>
</comment>
<dbReference type="NCBIfam" id="TIGR01090">
    <property type="entry name" value="apt"/>
    <property type="match status" value="1"/>
</dbReference>
<evidence type="ECO:0000256" key="4">
    <source>
        <dbReference type="ARBA" id="ARBA00004659"/>
    </source>
</evidence>
<evidence type="ECO:0000256" key="12">
    <source>
        <dbReference type="HAMAP-Rule" id="MF_00004"/>
    </source>
</evidence>
<dbReference type="Gene3D" id="3.40.50.2020">
    <property type="match status" value="1"/>
</dbReference>
<dbReference type="GO" id="GO:0003999">
    <property type="term" value="F:adenine phosphoribosyltransferase activity"/>
    <property type="evidence" value="ECO:0007669"/>
    <property type="project" value="UniProtKB-UniRule"/>
</dbReference>
<reference evidence="14 15" key="1">
    <citation type="submission" date="2008-07" db="EMBL/GenBank/DDBJ databases">
        <authorList>
            <person name="Tandeau de Marsac N."/>
            <person name="Ferriera S."/>
            <person name="Johnson J."/>
            <person name="Kravitz S."/>
            <person name="Beeson K."/>
            <person name="Sutton G."/>
            <person name="Rogers Y.-H."/>
            <person name="Friedman R."/>
            <person name="Frazier M."/>
            <person name="Venter J.C."/>
        </authorList>
    </citation>
    <scope>NUCLEOTIDE SEQUENCE [LARGE SCALE GENOMIC DNA]</scope>
    <source>
        <strain evidence="14 15">PCC 7420</strain>
    </source>
</reference>
<dbReference type="GO" id="GO:0044209">
    <property type="term" value="P:AMP salvage"/>
    <property type="evidence" value="ECO:0007669"/>
    <property type="project" value="UniProtKB-UniRule"/>
</dbReference>
<keyword evidence="11 12" id="KW-0660">Purine salvage</keyword>
<dbReference type="SUPFAM" id="SSF53271">
    <property type="entry name" value="PRTase-like"/>
    <property type="match status" value="1"/>
</dbReference>
<keyword evidence="8 12" id="KW-0963">Cytoplasm</keyword>
<keyword evidence="9 12" id="KW-0328">Glycosyltransferase</keyword>
<evidence type="ECO:0000256" key="3">
    <source>
        <dbReference type="ARBA" id="ARBA00004496"/>
    </source>
</evidence>
<dbReference type="Proteomes" id="UP000003835">
    <property type="component" value="Unassembled WGS sequence"/>
</dbReference>
<evidence type="ECO:0000256" key="8">
    <source>
        <dbReference type="ARBA" id="ARBA00022490"/>
    </source>
</evidence>
<evidence type="ECO:0000256" key="2">
    <source>
        <dbReference type="ARBA" id="ARBA00003968"/>
    </source>
</evidence>
<dbReference type="CDD" id="cd06223">
    <property type="entry name" value="PRTases_typeI"/>
    <property type="match status" value="1"/>
</dbReference>
<comment type="catalytic activity">
    <reaction evidence="1 12">
        <text>AMP + diphosphate = 5-phospho-alpha-D-ribose 1-diphosphate + adenine</text>
        <dbReference type="Rhea" id="RHEA:16609"/>
        <dbReference type="ChEBI" id="CHEBI:16708"/>
        <dbReference type="ChEBI" id="CHEBI:33019"/>
        <dbReference type="ChEBI" id="CHEBI:58017"/>
        <dbReference type="ChEBI" id="CHEBI:456215"/>
        <dbReference type="EC" id="2.4.2.7"/>
    </reaction>
</comment>
<dbReference type="GO" id="GO:0006168">
    <property type="term" value="P:adenine salvage"/>
    <property type="evidence" value="ECO:0007669"/>
    <property type="project" value="InterPro"/>
</dbReference>
<evidence type="ECO:0000256" key="9">
    <source>
        <dbReference type="ARBA" id="ARBA00022676"/>
    </source>
</evidence>
<dbReference type="NCBIfam" id="NF002636">
    <property type="entry name" value="PRK02304.1-5"/>
    <property type="match status" value="1"/>
</dbReference>